<dbReference type="NCBIfam" id="TIGR00275">
    <property type="entry name" value="aminoacetone oxidase family FAD-binding enzyme"/>
    <property type="match status" value="1"/>
</dbReference>
<dbReference type="PANTHER" id="PTHR42887:SF2">
    <property type="entry name" value="OS12G0638800 PROTEIN"/>
    <property type="match status" value="1"/>
</dbReference>
<evidence type="ECO:0000256" key="3">
    <source>
        <dbReference type="ARBA" id="ARBA00022827"/>
    </source>
</evidence>
<dbReference type="SUPFAM" id="SSF51905">
    <property type="entry name" value="FAD/NAD(P)-binding domain"/>
    <property type="match status" value="1"/>
</dbReference>
<evidence type="ECO:0000313" key="6">
    <source>
        <dbReference type="EMBL" id="VAW79089.1"/>
    </source>
</evidence>
<keyword evidence="2" id="KW-0285">Flavoprotein</keyword>
<dbReference type="Gene3D" id="1.10.8.260">
    <property type="entry name" value="HI0933 insert domain-like"/>
    <property type="match status" value="1"/>
</dbReference>
<organism evidence="6">
    <name type="scientific">hydrothermal vent metagenome</name>
    <dbReference type="NCBI Taxonomy" id="652676"/>
    <lineage>
        <taxon>unclassified sequences</taxon>
        <taxon>metagenomes</taxon>
        <taxon>ecological metagenomes</taxon>
    </lineage>
</organism>
<protein>
    <submittedName>
        <fullName evidence="6">Uncharacterized protein YhiN</fullName>
    </submittedName>
</protein>
<evidence type="ECO:0000256" key="1">
    <source>
        <dbReference type="ARBA" id="ARBA00001974"/>
    </source>
</evidence>
<dbReference type="InterPro" id="IPR055178">
    <property type="entry name" value="RsdA/BaiN/AoA(So)-like_dom"/>
</dbReference>
<dbReference type="InterPro" id="IPR004792">
    <property type="entry name" value="BaiN-like"/>
</dbReference>
<comment type="cofactor">
    <cofactor evidence="1">
        <name>FAD</name>
        <dbReference type="ChEBI" id="CHEBI:57692"/>
    </cofactor>
</comment>
<dbReference type="Gene3D" id="2.40.30.10">
    <property type="entry name" value="Translation factors"/>
    <property type="match status" value="1"/>
</dbReference>
<dbReference type="EMBL" id="UOFL01000171">
    <property type="protein sequence ID" value="VAW79089.1"/>
    <property type="molecule type" value="Genomic_DNA"/>
</dbReference>
<dbReference type="AlphaFoldDB" id="A0A3B0YY21"/>
<gene>
    <name evidence="6" type="ORF">MNBD_GAMMA12-378</name>
</gene>
<sequence>MQYDVVILGAGAAGLMCAAVAAARGRKVLLLEKANKPGKKILMSGGGRCNFTNKDVSPDNFLSNNPHFCKSALGRYTQHDFLELVNRYEIEWHEKQDGQLFCIDSAKPILNMLLAECDKYGVKVISKCDTESIWFDQEFKIKTGAVSYQARSLVIASGGLSIPTLGGSDFGLRIARQFGMTVIDSSPGLVPLTLSGDLKEMSSALSGVSLTVAASTLNSISKKSVETSFEGQLLFTHRGLSGPVILQLSSYWQTGSEITIDLLPEHDLQQILLNQKKKCDFKIPKHRPGEFKPAPKKLKSVLCELLPATVVKQMEQRWWPEYVNRSMIEWSDKDLIEVAKKIKQWTFKPSGTEGYRTAEVTLGGVDTNGLDSKTMVSKIMPGLYFIGEAVDVTGQLGGYNFQWAWSSAWVAGQYI</sequence>
<reference evidence="6" key="1">
    <citation type="submission" date="2018-06" db="EMBL/GenBank/DDBJ databases">
        <authorList>
            <person name="Zhirakovskaya E."/>
        </authorList>
    </citation>
    <scope>NUCLEOTIDE SEQUENCE</scope>
</reference>
<keyword evidence="3" id="KW-0274">FAD</keyword>
<dbReference type="Pfam" id="PF22780">
    <property type="entry name" value="HI0933_like_1st"/>
    <property type="match status" value="1"/>
</dbReference>
<accession>A0A3B0YY21</accession>
<dbReference type="PRINTS" id="PR00411">
    <property type="entry name" value="PNDRDTASEI"/>
</dbReference>
<dbReference type="InterPro" id="IPR023166">
    <property type="entry name" value="BaiN-like_dom_sf"/>
</dbReference>
<dbReference type="SUPFAM" id="SSF160996">
    <property type="entry name" value="HI0933 insert domain-like"/>
    <property type="match status" value="1"/>
</dbReference>
<feature type="domain" description="RsdA/BaiN/AoA(So)-like Rossmann fold-like" evidence="4">
    <location>
        <begin position="4"/>
        <end position="413"/>
    </location>
</feature>
<dbReference type="Pfam" id="PF03486">
    <property type="entry name" value="HI0933_like"/>
    <property type="match status" value="1"/>
</dbReference>
<evidence type="ECO:0000256" key="2">
    <source>
        <dbReference type="ARBA" id="ARBA00022630"/>
    </source>
</evidence>
<name>A0A3B0YY21_9ZZZZ</name>
<proteinExistence type="predicted"/>
<dbReference type="PANTHER" id="PTHR42887">
    <property type="entry name" value="OS12G0638800 PROTEIN"/>
    <property type="match status" value="1"/>
</dbReference>
<evidence type="ECO:0000259" key="4">
    <source>
        <dbReference type="Pfam" id="PF03486"/>
    </source>
</evidence>
<dbReference type="Gene3D" id="3.50.50.60">
    <property type="entry name" value="FAD/NAD(P)-binding domain"/>
    <property type="match status" value="1"/>
</dbReference>
<dbReference type="InterPro" id="IPR057661">
    <property type="entry name" value="RsdA/BaiN/AoA(So)_Rossmann"/>
</dbReference>
<feature type="domain" description="RsdA/BaiN/AoA(So)-like insert" evidence="5">
    <location>
        <begin position="187"/>
        <end position="360"/>
    </location>
</feature>
<dbReference type="InterPro" id="IPR036188">
    <property type="entry name" value="FAD/NAD-bd_sf"/>
</dbReference>
<evidence type="ECO:0000259" key="5">
    <source>
        <dbReference type="Pfam" id="PF22780"/>
    </source>
</evidence>